<dbReference type="Proteomes" id="UP000256629">
    <property type="component" value="Unassembled WGS sequence"/>
</dbReference>
<dbReference type="InterPro" id="IPR010496">
    <property type="entry name" value="AL/BT2_dom"/>
</dbReference>
<protein>
    <submittedName>
        <fullName evidence="2">Uncharacterized protein DUF1080</fullName>
    </submittedName>
</protein>
<reference evidence="2 3" key="1">
    <citation type="submission" date="2018-07" db="EMBL/GenBank/DDBJ databases">
        <title>Genomic Encyclopedia of Type Strains, Phase III (KMG-III): the genomes of soil and plant-associated and newly described type strains.</title>
        <authorList>
            <person name="Whitman W."/>
        </authorList>
    </citation>
    <scope>NUCLEOTIDE SEQUENCE [LARGE SCALE GENOMIC DNA]</scope>
    <source>
        <strain evidence="2 3">CECT 8487</strain>
    </source>
</reference>
<keyword evidence="3" id="KW-1185">Reference proteome</keyword>
<accession>A0A3D9HEC1</accession>
<comment type="caution">
    <text evidence="2">The sequence shown here is derived from an EMBL/GenBank/DDBJ whole genome shotgun (WGS) entry which is preliminary data.</text>
</comment>
<gene>
    <name evidence="2" type="ORF">DFQ02_10555</name>
</gene>
<feature type="domain" description="3-keto-alpha-glucoside-1,2-lyase/3-keto-2-hydroxy-glucal hydratase" evidence="1">
    <location>
        <begin position="18"/>
        <end position="204"/>
    </location>
</feature>
<dbReference type="Pfam" id="PF06439">
    <property type="entry name" value="3keto-disac_hyd"/>
    <property type="match status" value="2"/>
</dbReference>
<dbReference type="EMBL" id="QRDX01000005">
    <property type="protein sequence ID" value="RED47828.1"/>
    <property type="molecule type" value="Genomic_DNA"/>
</dbReference>
<feature type="domain" description="3-keto-alpha-glucoside-1,2-lyase/3-keto-2-hydroxy-glucal hydratase" evidence="1">
    <location>
        <begin position="238"/>
        <end position="458"/>
    </location>
</feature>
<dbReference type="AlphaFoldDB" id="A0A3D9HEC1"/>
<evidence type="ECO:0000313" key="3">
    <source>
        <dbReference type="Proteomes" id="UP000256629"/>
    </source>
</evidence>
<dbReference type="GO" id="GO:0016787">
    <property type="term" value="F:hydrolase activity"/>
    <property type="evidence" value="ECO:0007669"/>
    <property type="project" value="InterPro"/>
</dbReference>
<name>A0A3D9HEC1_9FLAO</name>
<dbReference type="Gene3D" id="2.60.120.560">
    <property type="entry name" value="Exo-inulinase, domain 1"/>
    <property type="match status" value="2"/>
</dbReference>
<evidence type="ECO:0000313" key="2">
    <source>
        <dbReference type="EMBL" id="RED47828.1"/>
    </source>
</evidence>
<sequence length="460" mass="52163">MGLLLLSIVSSCKVEKSDFVPLFNGKNLEGWEVKNGTAPFTVEDGVIVGTYVGNTPNTFLCTKESYSDFILTFESYLEDDANSGVMFRAQSRPDYMDGRVHGYQMEMDPSKRKWTGGIYDEARRKWLYNLERNPEAKNAFKLNEWNTFRIEAIGNNLRVWVNGVQTADLVDDMDDSGFIGLQVHSIGKKKEIEGRQVKFKNIKICTTNLEQNRKVIETPIAQNSYLTNQLSEREVAEGWKLLWDGKTTEGWRGAKLDAFPEEGWSIEDGMLIVADSGGEESENGGDIVTIKEYSSFELQVDFLLTEGANSGIKYFVDTELNKGKGSSIGCEFQILDDKRHPDAKRGKDGNRTLASLYDIITANAQKFNPDLPYNKKLVSVHEGKYIWNRARIVVNGADVEHYLNDILVVKYNRSGQQWRDQVAASKYKDWPNFGEAESGNILLQDHGDQVFYKNIKIKEL</sequence>
<evidence type="ECO:0000259" key="1">
    <source>
        <dbReference type="Pfam" id="PF06439"/>
    </source>
</evidence>
<proteinExistence type="predicted"/>
<organism evidence="2 3">
    <name type="scientific">Seonamhaeicola aphaedonensis</name>
    <dbReference type="NCBI Taxonomy" id="1461338"/>
    <lineage>
        <taxon>Bacteria</taxon>
        <taxon>Pseudomonadati</taxon>
        <taxon>Bacteroidota</taxon>
        <taxon>Flavobacteriia</taxon>
        <taxon>Flavobacteriales</taxon>
        <taxon>Flavobacteriaceae</taxon>
    </lineage>
</organism>